<evidence type="ECO:0000313" key="15">
    <source>
        <dbReference type="Proteomes" id="UP001519535"/>
    </source>
</evidence>
<evidence type="ECO:0000313" key="14">
    <source>
        <dbReference type="EMBL" id="MBS9531972.1"/>
    </source>
</evidence>
<comment type="pathway">
    <text evidence="2">Lipid metabolism.</text>
</comment>
<dbReference type="Pfam" id="PF06974">
    <property type="entry name" value="WS_DGAT_C"/>
    <property type="match status" value="1"/>
</dbReference>
<dbReference type="PANTHER" id="PTHR31650:SF1">
    <property type="entry name" value="WAX ESTER SYNTHASE_DIACYLGLYCEROL ACYLTRANSFERASE 4-RELATED"/>
    <property type="match status" value="1"/>
</dbReference>
<comment type="pathway">
    <text evidence="1 11">Glycerolipid metabolism; triacylglycerol biosynthesis.</text>
</comment>
<keyword evidence="8 11" id="KW-0443">Lipid metabolism</keyword>
<protein>
    <recommendedName>
        <fullName evidence="4 11">Diacylglycerol O-acyltransferase</fullName>
        <ecNumber evidence="4 11">2.3.1.20</ecNumber>
    </recommendedName>
</protein>
<evidence type="ECO:0000256" key="8">
    <source>
        <dbReference type="ARBA" id="ARBA00023098"/>
    </source>
</evidence>
<dbReference type="SUPFAM" id="SSF52777">
    <property type="entry name" value="CoA-dependent acyltransferases"/>
    <property type="match status" value="1"/>
</dbReference>
<dbReference type="PANTHER" id="PTHR31650">
    <property type="entry name" value="O-ACYLTRANSFERASE (WSD1-LIKE) FAMILY PROTEIN"/>
    <property type="match status" value="1"/>
</dbReference>
<evidence type="ECO:0000256" key="6">
    <source>
        <dbReference type="ARBA" id="ARBA00022679"/>
    </source>
</evidence>
<evidence type="ECO:0000256" key="7">
    <source>
        <dbReference type="ARBA" id="ARBA00022798"/>
    </source>
</evidence>
<dbReference type="NCBIfam" id="TIGR02946">
    <property type="entry name" value="acyl_WS_DGAT"/>
    <property type="match status" value="1"/>
</dbReference>
<dbReference type="InterPro" id="IPR004255">
    <property type="entry name" value="O-acyltransferase_WSD1_N"/>
</dbReference>
<keyword evidence="15" id="KW-1185">Reference proteome</keyword>
<evidence type="ECO:0000256" key="10">
    <source>
        <dbReference type="ARBA" id="ARBA00048109"/>
    </source>
</evidence>
<gene>
    <name evidence="14" type="ORF">KIH27_00030</name>
</gene>
<dbReference type="InterPro" id="IPR045034">
    <property type="entry name" value="O-acyltransferase_WSD1-like"/>
</dbReference>
<name>A0ABS5RDE1_9MYCO</name>
<dbReference type="InterPro" id="IPR009721">
    <property type="entry name" value="O-acyltransferase_WSD1_C"/>
</dbReference>
<dbReference type="RefSeq" id="WP_214090867.1">
    <property type="nucleotide sequence ID" value="NZ_JAHCLR010000001.1"/>
</dbReference>
<evidence type="ECO:0000256" key="1">
    <source>
        <dbReference type="ARBA" id="ARBA00004771"/>
    </source>
</evidence>
<evidence type="ECO:0000259" key="13">
    <source>
        <dbReference type="Pfam" id="PF06974"/>
    </source>
</evidence>
<proteinExistence type="inferred from homology"/>
<dbReference type="Proteomes" id="UP001519535">
    <property type="component" value="Unassembled WGS sequence"/>
</dbReference>
<dbReference type="InterPro" id="IPR014292">
    <property type="entry name" value="Acyl_transf_WS/DGAT"/>
</dbReference>
<feature type="domain" description="O-acyltransferase WSD1-like N-terminal" evidence="12">
    <location>
        <begin position="5"/>
        <end position="257"/>
    </location>
</feature>
<evidence type="ECO:0000256" key="9">
    <source>
        <dbReference type="ARBA" id="ARBA00023315"/>
    </source>
</evidence>
<evidence type="ECO:0000259" key="12">
    <source>
        <dbReference type="Pfam" id="PF03007"/>
    </source>
</evidence>
<dbReference type="EMBL" id="JAHCLR010000001">
    <property type="protein sequence ID" value="MBS9531972.1"/>
    <property type="molecule type" value="Genomic_DNA"/>
</dbReference>
<dbReference type="EC" id="2.3.1.20" evidence="4 11"/>
<evidence type="ECO:0000256" key="5">
    <source>
        <dbReference type="ARBA" id="ARBA00022516"/>
    </source>
</evidence>
<evidence type="ECO:0000256" key="11">
    <source>
        <dbReference type="RuleBase" id="RU361241"/>
    </source>
</evidence>
<keyword evidence="6 11" id="KW-0808">Transferase</keyword>
<feature type="domain" description="O-acyltransferase WSD1 C-terminal" evidence="13">
    <location>
        <begin position="291"/>
        <end position="431"/>
    </location>
</feature>
<keyword evidence="5 11" id="KW-0444">Lipid biosynthesis</keyword>
<evidence type="ECO:0000256" key="4">
    <source>
        <dbReference type="ARBA" id="ARBA00013244"/>
    </source>
</evidence>
<comment type="caution">
    <text evidence="14">The sequence shown here is derived from an EMBL/GenBank/DDBJ whole genome shotgun (WGS) entry which is preliminary data.</text>
</comment>
<accession>A0ABS5RDE1</accession>
<keyword evidence="7 11" id="KW-0319">Glycerol metabolism</keyword>
<evidence type="ECO:0000256" key="3">
    <source>
        <dbReference type="ARBA" id="ARBA00009587"/>
    </source>
</evidence>
<keyword evidence="9 11" id="KW-0012">Acyltransferase</keyword>
<comment type="catalytic activity">
    <reaction evidence="10 11">
        <text>an acyl-CoA + a 1,2-diacyl-sn-glycerol = a triacyl-sn-glycerol + CoA</text>
        <dbReference type="Rhea" id="RHEA:10868"/>
        <dbReference type="ChEBI" id="CHEBI:17815"/>
        <dbReference type="ChEBI" id="CHEBI:57287"/>
        <dbReference type="ChEBI" id="CHEBI:58342"/>
        <dbReference type="ChEBI" id="CHEBI:64615"/>
        <dbReference type="EC" id="2.3.1.20"/>
    </reaction>
</comment>
<sequence>MADYLTPLDVGFLHLEDTDPHTNLGMGGLAILDGPVPDYDALLSTLGERIAACPRFAQRLRRRFLDLGAPEWIDDADFRLTHHVRRVAVPAPGTDADLHALVADVMSWRLDRNRPLWEIWVIDGLSDGRWAMLMKVHPCVADAIATVHILTGLSDAGVHGAGHHRGTAELHQVPPPVEGWRAALRGAAALAGATLDGARWAEQTLRGTVEVAAGLLRPESPLTGPVAGRRRYTTARVDLADVQRICRTFDVTVNDVALAALAESYRTMLIRRGGQPRPDSLRTLVPTRSTVLMPRLPVDEENPVLRLRMVHARLTQAKAAGDQGPLGVLGAVARTVPFPVTAWAANLLSRLPQRSVMTLAVDVPGPGQALQIMGRNVTQVLPIPPIAMQLRTGTAVLSYADSLYFGILTDFSAVPDADELARGVEAAVARLRTCSVRRRKARDRHGLSLVVNS</sequence>
<dbReference type="Pfam" id="PF03007">
    <property type="entry name" value="WS_DGAT_cat"/>
    <property type="match status" value="1"/>
</dbReference>
<evidence type="ECO:0000256" key="2">
    <source>
        <dbReference type="ARBA" id="ARBA00005189"/>
    </source>
</evidence>
<comment type="similarity">
    <text evidence="3 11">Belongs to the long-chain O-acyltransferase family.</text>
</comment>
<reference evidence="14 15" key="1">
    <citation type="submission" date="2021-05" db="EMBL/GenBank/DDBJ databases">
        <title>Mycobacterium acidophilum sp. nov., an extremely acid-tolerant member of the genus Mycobacterium.</title>
        <authorList>
            <person name="Xia J."/>
        </authorList>
    </citation>
    <scope>NUCLEOTIDE SEQUENCE [LARGE SCALE GENOMIC DNA]</scope>
    <source>
        <strain evidence="14 15">M1</strain>
    </source>
</reference>
<organism evidence="14 15">
    <name type="scientific">Mycolicibacter acidiphilus</name>
    <dbReference type="NCBI Taxonomy" id="2835306"/>
    <lineage>
        <taxon>Bacteria</taxon>
        <taxon>Bacillati</taxon>
        <taxon>Actinomycetota</taxon>
        <taxon>Actinomycetes</taxon>
        <taxon>Mycobacteriales</taxon>
        <taxon>Mycobacteriaceae</taxon>
        <taxon>Mycolicibacter</taxon>
    </lineage>
</organism>